<dbReference type="Pfam" id="PF03083">
    <property type="entry name" value="MtN3_slv"/>
    <property type="match status" value="1"/>
</dbReference>
<reference evidence="2 3" key="1">
    <citation type="journal article" date="2016" name="Nat. Commun.">
        <title>Thousands of microbial genomes shed light on interconnected biogeochemical processes in an aquifer system.</title>
        <authorList>
            <person name="Anantharaman K."/>
            <person name="Brown C.T."/>
            <person name="Hug L.A."/>
            <person name="Sharon I."/>
            <person name="Castelle C.J."/>
            <person name="Probst A.J."/>
            <person name="Thomas B.C."/>
            <person name="Singh A."/>
            <person name="Wilkins M.J."/>
            <person name="Karaoz U."/>
            <person name="Brodie E.L."/>
            <person name="Williams K.H."/>
            <person name="Hubbard S.S."/>
            <person name="Banfield J.F."/>
        </authorList>
    </citation>
    <scope>NUCLEOTIDE SEQUENCE [LARGE SCALE GENOMIC DNA]</scope>
</reference>
<protein>
    <recommendedName>
        <fullName evidence="4">MtN3 and saliva related transmembrane protein</fullName>
    </recommendedName>
</protein>
<keyword evidence="1" id="KW-0812">Transmembrane</keyword>
<dbReference type="InterPro" id="IPR004316">
    <property type="entry name" value="SWEET_rpt"/>
</dbReference>
<feature type="transmembrane region" description="Helical" evidence="1">
    <location>
        <begin position="61"/>
        <end position="81"/>
    </location>
</feature>
<organism evidence="2 3">
    <name type="scientific">Candidatus Jorgensenbacteria bacterium RIFCSPLOWO2_12_FULL_42_11</name>
    <dbReference type="NCBI Taxonomy" id="1798473"/>
    <lineage>
        <taxon>Bacteria</taxon>
        <taxon>Candidatus Joergenseniibacteriota</taxon>
    </lineage>
</organism>
<sequence length="87" mass="9517">MHGIFTNLIGYTAAVVGTLIMLPQVIKSFRTKRTGDLSMLTLIIYIINCSLWTVYGLLLSAAPIVFSNVVGLAIVVTQLVLKLKYDS</sequence>
<feature type="transmembrane region" description="Helical" evidence="1">
    <location>
        <begin position="37"/>
        <end position="55"/>
    </location>
</feature>
<dbReference type="EMBL" id="MFKM01000022">
    <property type="protein sequence ID" value="OGG43165.1"/>
    <property type="molecule type" value="Genomic_DNA"/>
</dbReference>
<gene>
    <name evidence="2" type="ORF">A3G50_01735</name>
</gene>
<dbReference type="AlphaFoldDB" id="A0A1F6C1T1"/>
<feature type="transmembrane region" description="Helical" evidence="1">
    <location>
        <begin position="6"/>
        <end position="25"/>
    </location>
</feature>
<evidence type="ECO:0000256" key="1">
    <source>
        <dbReference type="SAM" id="Phobius"/>
    </source>
</evidence>
<keyword evidence="1" id="KW-1133">Transmembrane helix</keyword>
<comment type="caution">
    <text evidence="2">The sequence shown here is derived from an EMBL/GenBank/DDBJ whole genome shotgun (WGS) entry which is preliminary data.</text>
</comment>
<dbReference type="Gene3D" id="1.20.1280.290">
    <property type="match status" value="1"/>
</dbReference>
<evidence type="ECO:0008006" key="4">
    <source>
        <dbReference type="Google" id="ProtNLM"/>
    </source>
</evidence>
<evidence type="ECO:0000313" key="2">
    <source>
        <dbReference type="EMBL" id="OGG43165.1"/>
    </source>
</evidence>
<dbReference type="STRING" id="1798473.A3G50_01735"/>
<name>A0A1F6C1T1_9BACT</name>
<evidence type="ECO:0000313" key="3">
    <source>
        <dbReference type="Proteomes" id="UP000176633"/>
    </source>
</evidence>
<dbReference type="GO" id="GO:0016020">
    <property type="term" value="C:membrane"/>
    <property type="evidence" value="ECO:0007669"/>
    <property type="project" value="InterPro"/>
</dbReference>
<proteinExistence type="predicted"/>
<accession>A0A1F6C1T1</accession>
<keyword evidence="1" id="KW-0472">Membrane</keyword>
<dbReference type="Proteomes" id="UP000176633">
    <property type="component" value="Unassembled WGS sequence"/>
</dbReference>